<dbReference type="Proteomes" id="UP000073492">
    <property type="component" value="Unassembled WGS sequence"/>
</dbReference>
<evidence type="ECO:0000313" key="3">
    <source>
        <dbReference type="Proteomes" id="UP000073492"/>
    </source>
</evidence>
<feature type="region of interest" description="Disordered" evidence="1">
    <location>
        <begin position="1"/>
        <end position="60"/>
    </location>
</feature>
<name>A0A139I3H3_9PEZI</name>
<evidence type="ECO:0000313" key="2">
    <source>
        <dbReference type="EMBL" id="KXT09239.1"/>
    </source>
</evidence>
<accession>A0A139I3H3</accession>
<reference evidence="2 3" key="1">
    <citation type="submission" date="2015-07" db="EMBL/GenBank/DDBJ databases">
        <title>Comparative genomics of the Sigatoka disease complex on banana suggests a link between parallel evolutionary changes in Pseudocercospora fijiensis and Pseudocercospora eumusae and increased virulence on the banana host.</title>
        <authorList>
            <person name="Chang T.-C."/>
            <person name="Salvucci A."/>
            <person name="Crous P.W."/>
            <person name="Stergiopoulos I."/>
        </authorList>
    </citation>
    <scope>NUCLEOTIDE SEQUENCE [LARGE SCALE GENOMIC DNA]</scope>
    <source>
        <strain evidence="2 3">CBS 116634</strain>
    </source>
</reference>
<evidence type="ECO:0000256" key="1">
    <source>
        <dbReference type="SAM" id="MobiDB-lite"/>
    </source>
</evidence>
<proteinExistence type="predicted"/>
<gene>
    <name evidence="2" type="ORF">AC579_6784</name>
</gene>
<dbReference type="AlphaFoldDB" id="A0A139I3H3"/>
<dbReference type="EMBL" id="LFZO01000360">
    <property type="protein sequence ID" value="KXT09239.1"/>
    <property type="molecule type" value="Genomic_DNA"/>
</dbReference>
<sequence>MLQAGPRGVKRKSSSDGATPDFSPLPAGSKRQAIKLPHLSRPIHADHQSSPKRCGSIWSDSGQDTTDLTKIVAISVASRDLSAALRGDMHKHHRPMSNGQRDRSMTFTALSSSAGFVARGLKISGDIESIRSNLNESRWVQDISGWLRACRSSVELCNGYIDSLTESDLHVDALCAMLVHQTVSCCREAMSKIQPRYEQLMARLEMRLAMALTGLEMLFQRREGHNRCSLAGLVKHMV</sequence>
<organism evidence="2 3">
    <name type="scientific">Pseudocercospora musae</name>
    <dbReference type="NCBI Taxonomy" id="113226"/>
    <lineage>
        <taxon>Eukaryota</taxon>
        <taxon>Fungi</taxon>
        <taxon>Dikarya</taxon>
        <taxon>Ascomycota</taxon>
        <taxon>Pezizomycotina</taxon>
        <taxon>Dothideomycetes</taxon>
        <taxon>Dothideomycetidae</taxon>
        <taxon>Mycosphaerellales</taxon>
        <taxon>Mycosphaerellaceae</taxon>
        <taxon>Pseudocercospora</taxon>
    </lineage>
</organism>
<keyword evidence="3" id="KW-1185">Reference proteome</keyword>
<comment type="caution">
    <text evidence="2">The sequence shown here is derived from an EMBL/GenBank/DDBJ whole genome shotgun (WGS) entry which is preliminary data.</text>
</comment>
<protein>
    <submittedName>
        <fullName evidence="2">Uncharacterized protein</fullName>
    </submittedName>
</protein>